<keyword evidence="5 8" id="KW-0371">Homeobox</keyword>
<dbReference type="GO" id="GO:0006355">
    <property type="term" value="P:regulation of DNA-templated transcription"/>
    <property type="evidence" value="ECO:0007669"/>
    <property type="project" value="InterPro"/>
</dbReference>
<dbReference type="PANTHER" id="PTHR11850">
    <property type="entry name" value="HOMEOBOX PROTEIN TRANSCRIPTION FACTORS"/>
    <property type="match status" value="1"/>
</dbReference>
<keyword evidence="9" id="KW-0175">Coiled coil</keyword>
<reference evidence="13" key="3">
    <citation type="submission" date="2018-08" db="UniProtKB">
        <authorList>
            <consortium name="EnsemblPlants"/>
        </authorList>
    </citation>
    <scope>IDENTIFICATION</scope>
    <source>
        <strain evidence="13">cv. Bd21</strain>
    </source>
</reference>
<dbReference type="SMART" id="SM00574">
    <property type="entry name" value="POX"/>
    <property type="match status" value="1"/>
</dbReference>
<accession>I1H1Z1</accession>
<reference evidence="12 13" key="1">
    <citation type="journal article" date="2010" name="Nature">
        <title>Genome sequencing and analysis of the model grass Brachypodium distachyon.</title>
        <authorList>
            <consortium name="International Brachypodium Initiative"/>
        </authorList>
    </citation>
    <scope>NUCLEOTIDE SEQUENCE [LARGE SCALE GENOMIC DNA]</scope>
    <source>
        <strain evidence="12 13">Bd21</strain>
    </source>
</reference>
<dbReference type="STRING" id="15368.I1H1Z1"/>
<evidence type="ECO:0000256" key="10">
    <source>
        <dbReference type="SAM" id="MobiDB-lite"/>
    </source>
</evidence>
<dbReference type="InterPro" id="IPR001356">
    <property type="entry name" value="HD"/>
</dbReference>
<organism evidence="12">
    <name type="scientific">Brachypodium distachyon</name>
    <name type="common">Purple false brome</name>
    <name type="synonym">Trachynia distachya</name>
    <dbReference type="NCBI Taxonomy" id="15368"/>
    <lineage>
        <taxon>Eukaryota</taxon>
        <taxon>Viridiplantae</taxon>
        <taxon>Streptophyta</taxon>
        <taxon>Embryophyta</taxon>
        <taxon>Tracheophyta</taxon>
        <taxon>Spermatophyta</taxon>
        <taxon>Magnoliopsida</taxon>
        <taxon>Liliopsida</taxon>
        <taxon>Poales</taxon>
        <taxon>Poaceae</taxon>
        <taxon>BOP clade</taxon>
        <taxon>Pooideae</taxon>
        <taxon>Stipodae</taxon>
        <taxon>Brachypodieae</taxon>
        <taxon>Brachypodium</taxon>
    </lineage>
</organism>
<dbReference type="eggNOG" id="KOG0773">
    <property type="taxonomic scope" value="Eukaryota"/>
</dbReference>
<evidence type="ECO:0000259" key="11">
    <source>
        <dbReference type="PROSITE" id="PS50071"/>
    </source>
</evidence>
<evidence type="ECO:0000256" key="6">
    <source>
        <dbReference type="ARBA" id="ARBA00023163"/>
    </source>
</evidence>
<feature type="domain" description="Homeobox" evidence="11">
    <location>
        <begin position="249"/>
        <end position="312"/>
    </location>
</feature>
<dbReference type="EMBL" id="CM000880">
    <property type="protein sequence ID" value="KQK20028.1"/>
    <property type="molecule type" value="Genomic_DNA"/>
</dbReference>
<dbReference type="Pfam" id="PF05920">
    <property type="entry name" value="Homeobox_KN"/>
    <property type="match status" value="1"/>
</dbReference>
<dbReference type="Pfam" id="PF07526">
    <property type="entry name" value="POX"/>
    <property type="match status" value="1"/>
</dbReference>
<keyword evidence="3" id="KW-0805">Transcription regulation</keyword>
<gene>
    <name evidence="13" type="primary">LOC100844103</name>
    <name evidence="12" type="ORF">BRADI_1g51980v3</name>
</gene>
<evidence type="ECO:0000256" key="2">
    <source>
        <dbReference type="ARBA" id="ARBA00006454"/>
    </source>
</evidence>
<evidence type="ECO:0000256" key="3">
    <source>
        <dbReference type="ARBA" id="ARBA00023015"/>
    </source>
</evidence>
<dbReference type="OMA" id="MNYMALE"/>
<evidence type="ECO:0000256" key="5">
    <source>
        <dbReference type="ARBA" id="ARBA00023155"/>
    </source>
</evidence>
<dbReference type="FunFam" id="1.10.10.60:FF:000083">
    <property type="entry name" value="BEL1-like homeodomain protein 4"/>
    <property type="match status" value="1"/>
</dbReference>
<dbReference type="InterPro" id="IPR050224">
    <property type="entry name" value="TALE_homeobox"/>
</dbReference>
<evidence type="ECO:0000256" key="9">
    <source>
        <dbReference type="SAM" id="Coils"/>
    </source>
</evidence>
<dbReference type="AlphaFoldDB" id="I1H1Z1"/>
<keyword evidence="6" id="KW-0804">Transcription</keyword>
<dbReference type="OrthoDB" id="10056939at2759"/>
<evidence type="ECO:0000313" key="14">
    <source>
        <dbReference type="Proteomes" id="UP000008810"/>
    </source>
</evidence>
<comment type="similarity">
    <text evidence="2">Belongs to the TALE/BELL homeobox family.</text>
</comment>
<dbReference type="PROSITE" id="PS50071">
    <property type="entry name" value="HOMEOBOX_2"/>
    <property type="match status" value="1"/>
</dbReference>
<dbReference type="SMART" id="SM00389">
    <property type="entry name" value="HOX"/>
    <property type="match status" value="1"/>
</dbReference>
<dbReference type="CDD" id="cd00086">
    <property type="entry name" value="homeodomain"/>
    <property type="match status" value="1"/>
</dbReference>
<dbReference type="ExpressionAtlas" id="I1H1Z1">
    <property type="expression patterns" value="baseline"/>
</dbReference>
<dbReference type="GO" id="GO:0003677">
    <property type="term" value="F:DNA binding"/>
    <property type="evidence" value="ECO:0007669"/>
    <property type="project" value="UniProtKB-UniRule"/>
</dbReference>
<dbReference type="Gramene" id="KQK20028">
    <property type="protein sequence ID" value="KQK20028"/>
    <property type="gene ID" value="BRADI_1g51980v3"/>
</dbReference>
<evidence type="ECO:0000256" key="8">
    <source>
        <dbReference type="PROSITE-ProRule" id="PRU00108"/>
    </source>
</evidence>
<keyword evidence="7 8" id="KW-0539">Nucleus</keyword>
<dbReference type="EnsemblPlants" id="KQK20028">
    <property type="protein sequence ID" value="KQK20028"/>
    <property type="gene ID" value="BRADI_1g51980v3"/>
</dbReference>
<keyword evidence="14" id="KW-1185">Reference proteome</keyword>
<proteinExistence type="inferred from homology"/>
<dbReference type="HOGENOM" id="CLU_011058_5_2_1"/>
<evidence type="ECO:0000313" key="13">
    <source>
        <dbReference type="EnsemblPlants" id="KQK20028"/>
    </source>
</evidence>
<dbReference type="RefSeq" id="XP_003557261.1">
    <property type="nucleotide sequence ID" value="XM_003557213.4"/>
</dbReference>
<keyword evidence="4 8" id="KW-0238">DNA-binding</keyword>
<feature type="coiled-coil region" evidence="9">
    <location>
        <begin position="134"/>
        <end position="161"/>
    </location>
</feature>
<dbReference type="InterPro" id="IPR008422">
    <property type="entry name" value="KN_HD"/>
</dbReference>
<protein>
    <recommendedName>
        <fullName evidence="11">Homeobox domain-containing protein</fullName>
    </recommendedName>
</protein>
<dbReference type="GeneID" id="100844103"/>
<feature type="DNA-binding region" description="Homeobox" evidence="8">
    <location>
        <begin position="251"/>
        <end position="313"/>
    </location>
</feature>
<feature type="region of interest" description="Disordered" evidence="10">
    <location>
        <begin position="321"/>
        <end position="340"/>
    </location>
</feature>
<reference evidence="12" key="2">
    <citation type="submission" date="2017-06" db="EMBL/GenBank/DDBJ databases">
        <title>WGS assembly of Brachypodium distachyon.</title>
        <authorList>
            <consortium name="The International Brachypodium Initiative"/>
            <person name="Lucas S."/>
            <person name="Harmon-Smith M."/>
            <person name="Lail K."/>
            <person name="Tice H."/>
            <person name="Grimwood J."/>
            <person name="Bruce D."/>
            <person name="Barry K."/>
            <person name="Shu S."/>
            <person name="Lindquist E."/>
            <person name="Wang M."/>
            <person name="Pitluck S."/>
            <person name="Vogel J.P."/>
            <person name="Garvin D.F."/>
            <person name="Mockler T.C."/>
            <person name="Schmutz J."/>
            <person name="Rokhsar D."/>
            <person name="Bevan M.W."/>
        </authorList>
    </citation>
    <scope>NUCLEOTIDE SEQUENCE</scope>
    <source>
        <strain evidence="12">Bd21</strain>
    </source>
</reference>
<evidence type="ECO:0000256" key="7">
    <source>
        <dbReference type="ARBA" id="ARBA00023242"/>
    </source>
</evidence>
<evidence type="ECO:0000256" key="4">
    <source>
        <dbReference type="ARBA" id="ARBA00023125"/>
    </source>
</evidence>
<dbReference type="InterPro" id="IPR006563">
    <property type="entry name" value="POX_dom"/>
</dbReference>
<dbReference type="Proteomes" id="UP000008810">
    <property type="component" value="Chromosome 1"/>
</dbReference>
<dbReference type="GO" id="GO:0005634">
    <property type="term" value="C:nucleus"/>
    <property type="evidence" value="ECO:0000318"/>
    <property type="project" value="GO_Central"/>
</dbReference>
<dbReference type="KEGG" id="bdi:100844103"/>
<dbReference type="InterPro" id="IPR009057">
    <property type="entry name" value="Homeodomain-like_sf"/>
</dbReference>
<evidence type="ECO:0000256" key="1">
    <source>
        <dbReference type="ARBA" id="ARBA00004123"/>
    </source>
</evidence>
<sequence>MMAHHHHLLDFSFSSSSPLAPFHHADTTPWPPPTHATVVGHERGLPYYYTAPPTTMPAMTQPALLLNSSRYMGPARELLAELCSLTDHAARTPKAGGGQWDVEANYSASWDNNSNPGALLSYSSMDLLALQRRKARLLSMVQEVDRRYRRYREQMRATELSFDAVAGTGAAQVYTKLAMRAMSRHFRSLRDALVRQVRALRKTMGEGDTTGGLFAAPGASRGDTPRLRVLDQCLRQQRAFQQSGGTTESYPWRPQRGLPERAVAVLRSWLFEHFLHPYPNDVDKHILARQTGLSRSQVSNWFINARVRLWKPMIEEMYTEEETKEQGGGNGGGKTIPDDHHGNTGAAWAATRPITGEIPPHRLGGSSCFVSAAPIIPANDGQQLFHSYLSSNGGAVSLTLGLQQRQQQPAMMIMQQRSSSLMLGAGDQEEEEDVVLPYRNLMGSELLHDLADPIVYN</sequence>
<dbReference type="Gene3D" id="1.10.10.60">
    <property type="entry name" value="Homeodomain-like"/>
    <property type="match status" value="1"/>
</dbReference>
<name>I1H1Z1_BRADI</name>
<dbReference type="SUPFAM" id="SSF46689">
    <property type="entry name" value="Homeodomain-like"/>
    <property type="match status" value="1"/>
</dbReference>
<comment type="subcellular location">
    <subcellularLocation>
        <location evidence="1 8">Nucleus</location>
    </subcellularLocation>
</comment>
<evidence type="ECO:0000313" key="12">
    <source>
        <dbReference type="EMBL" id="KQK20028.1"/>
    </source>
</evidence>